<dbReference type="SUPFAM" id="SSF56752">
    <property type="entry name" value="D-aminoacid aminotransferase-like PLP-dependent enzymes"/>
    <property type="match status" value="1"/>
</dbReference>
<dbReference type="NCBIfam" id="NF005726">
    <property type="entry name" value="PRK07544.1"/>
    <property type="match status" value="1"/>
</dbReference>
<dbReference type="GO" id="GO:0009097">
    <property type="term" value="P:isoleucine biosynthetic process"/>
    <property type="evidence" value="ECO:0007669"/>
    <property type="project" value="UniProtKB-UniPathway"/>
</dbReference>
<evidence type="ECO:0000256" key="8">
    <source>
        <dbReference type="ARBA" id="ARBA00009320"/>
    </source>
</evidence>
<comment type="catalytic activity">
    <reaction evidence="23">
        <text>4-amino-4-deoxychorismate = 4-aminobenzoate + pyruvate + H(+)</text>
        <dbReference type="Rhea" id="RHEA:16201"/>
        <dbReference type="ChEBI" id="CHEBI:15361"/>
        <dbReference type="ChEBI" id="CHEBI:15378"/>
        <dbReference type="ChEBI" id="CHEBI:17836"/>
        <dbReference type="ChEBI" id="CHEBI:58406"/>
        <dbReference type="EC" id="4.1.3.38"/>
    </reaction>
</comment>
<dbReference type="GO" id="GO:0009098">
    <property type="term" value="P:L-leucine biosynthetic process"/>
    <property type="evidence" value="ECO:0007669"/>
    <property type="project" value="UniProtKB-UniPathway"/>
</dbReference>
<evidence type="ECO:0000256" key="10">
    <source>
        <dbReference type="ARBA" id="ARBA00022430"/>
    </source>
</evidence>
<dbReference type="InterPro" id="IPR002034">
    <property type="entry name" value="AIPM/Hcit_synth_CS"/>
</dbReference>
<dbReference type="RefSeq" id="WP_083500780.1">
    <property type="nucleotide sequence ID" value="NZ_CAAAHU010000001.1"/>
</dbReference>
<dbReference type="GO" id="GO:0003852">
    <property type="term" value="F:2-isopropylmalate synthase activity"/>
    <property type="evidence" value="ECO:0007669"/>
    <property type="project" value="UniProtKB-EC"/>
</dbReference>
<keyword evidence="30" id="KW-1185">Reference proteome</keyword>
<evidence type="ECO:0000256" key="9">
    <source>
        <dbReference type="ARBA" id="ARBA00009396"/>
    </source>
</evidence>
<dbReference type="Pfam" id="PF00682">
    <property type="entry name" value="HMGL-like"/>
    <property type="match status" value="1"/>
</dbReference>
<comment type="catalytic activity">
    <reaction evidence="22 27">
        <text>L-leucine + 2-oxoglutarate = 4-methyl-2-oxopentanoate + L-glutamate</text>
        <dbReference type="Rhea" id="RHEA:18321"/>
        <dbReference type="ChEBI" id="CHEBI:16810"/>
        <dbReference type="ChEBI" id="CHEBI:17865"/>
        <dbReference type="ChEBI" id="CHEBI:29985"/>
        <dbReference type="ChEBI" id="CHEBI:57427"/>
        <dbReference type="EC" id="2.6.1.42"/>
    </reaction>
</comment>
<comment type="function">
    <text evidence="19">Catalyzes the condensation of the acetyl group of acetyl-CoA with 3-methyl-2-oxobutanoate (2-ketoisovalerate) to form 3-carboxy-3-hydroxy-4-methylpentanoate (2-isopropylmalate).</text>
</comment>
<feature type="domain" description="Pyruvate carboxyltransferase" evidence="28">
    <location>
        <begin position="9"/>
        <end position="271"/>
    </location>
</feature>
<gene>
    <name evidence="29" type="primary">ala_1</name>
    <name evidence="27" type="synonym">ilvE</name>
    <name evidence="29" type="ORF">Lbru_0135</name>
</gene>
<dbReference type="InterPro" id="IPR018300">
    <property type="entry name" value="Aminotrans_IV_CS"/>
</dbReference>
<dbReference type="CDD" id="cd00449">
    <property type="entry name" value="PLPDE_IV"/>
    <property type="match status" value="1"/>
</dbReference>
<evidence type="ECO:0000256" key="16">
    <source>
        <dbReference type="ARBA" id="ARBA00023211"/>
    </source>
</evidence>
<evidence type="ECO:0000256" key="18">
    <source>
        <dbReference type="ARBA" id="ARBA00035633"/>
    </source>
</evidence>
<keyword evidence="14 26" id="KW-0663">Pyridoxal phosphate</keyword>
<dbReference type="GO" id="GO:0052655">
    <property type="term" value="F:L-valine-2-oxoglutarate transaminase activity"/>
    <property type="evidence" value="ECO:0007669"/>
    <property type="project" value="RHEA"/>
</dbReference>
<comment type="catalytic activity">
    <reaction evidence="21 27">
        <text>L-isoleucine + 2-oxoglutarate = (S)-3-methyl-2-oxopentanoate + L-glutamate</text>
        <dbReference type="Rhea" id="RHEA:24801"/>
        <dbReference type="ChEBI" id="CHEBI:16810"/>
        <dbReference type="ChEBI" id="CHEBI:29985"/>
        <dbReference type="ChEBI" id="CHEBI:35146"/>
        <dbReference type="ChEBI" id="CHEBI:58045"/>
        <dbReference type="EC" id="2.6.1.42"/>
    </reaction>
</comment>
<dbReference type="InterPro" id="IPR043131">
    <property type="entry name" value="BCAT-like_N"/>
</dbReference>
<evidence type="ECO:0000313" key="30">
    <source>
        <dbReference type="Proteomes" id="UP000054742"/>
    </source>
</evidence>
<comment type="pathway">
    <text evidence="5 27">Amino-acid biosynthesis; L-isoleucine biosynthesis; L-isoleucine from 2-oxobutanoate: step 4/4.</text>
</comment>
<evidence type="ECO:0000256" key="22">
    <source>
        <dbReference type="ARBA" id="ARBA00049229"/>
    </source>
</evidence>
<comment type="function">
    <text evidence="24">Involved in the biosynthesis of p-aminobenzoate (PABA), a precursor of tetrahydrofolate. Converts 4-amino-4-deoxychorismate into 4-aminobenzoate (PABA) and pyruvate.</text>
</comment>
<dbReference type="AlphaFoldDB" id="A0A0W0SU49"/>
<dbReference type="NCBIfam" id="TIGR01122">
    <property type="entry name" value="ilvE_I"/>
    <property type="match status" value="1"/>
</dbReference>
<sequence>MSVNTNEKIIILDTTLRDGEQAPGATMMVSQKIEIAEALDSMGVDIIEAGFAAASSGDFACIKQISRVVKNARVSSLARAKIPDIEAAGMAVKSAVNPRIHTFISTSDLHLKYQFRMTQEDALAAVESSVKSARNFCDDVEWSAMDATRSNIDFLAKAVEMAINAGANTINIPDTVGYTTPDEYSDLIKALKNKVANIDKVILSVHCHNDLGLAVANSMAAIRAGARQIECTINGIGERAGNAALEEIVMTIKTRQDKFPFTMNINPTHIATVSQMVSKASGFTVQKNKAIVGANAFAHESGIHQDGMLKCRETYEIMTPESVGFSQSKLSMGKHSGRAAFRNKLSALQMDVREDNFDELFNKFKKLGDSQKEVTDAEIIALAEGKKTTIQQEKGAIWIDGQFVPWSDAHVPILTHALHYASAVFEGARAYNGKVFKLHEHNERLHASAKTLGFTIPYSIAELNSVTEELLCRNHLQDAYIRPIAWCGEETMSVASHSCTIHVAIAAWSWKSYFSDERSMQTGLKLMWADWIRPSPSTAPVTAKAAGLYMIGSLSKNKAEQAGFHDALMLDYRGFVAECTGANFFMVKNGVIHTPIADCFLNGITRQTVIAIAKSHHIPIIERHIYPHEVTEADEVFITGSAVEIAPISQIGEHSFKVGEITQRITQAYSNLVRGHDYD</sequence>
<evidence type="ECO:0000256" key="3">
    <source>
        <dbReference type="ARBA" id="ARBA00003109"/>
    </source>
</evidence>
<dbReference type="Pfam" id="PF01063">
    <property type="entry name" value="Aminotran_4"/>
    <property type="match status" value="1"/>
</dbReference>
<dbReference type="FunFam" id="3.20.10.10:FF:000002">
    <property type="entry name" value="D-alanine aminotransferase"/>
    <property type="match status" value="1"/>
</dbReference>
<evidence type="ECO:0000256" key="17">
    <source>
        <dbReference type="ARBA" id="ARBA00023304"/>
    </source>
</evidence>
<evidence type="ECO:0000256" key="25">
    <source>
        <dbReference type="RuleBase" id="RU003523"/>
    </source>
</evidence>
<dbReference type="EMBL" id="LNXV01000003">
    <property type="protein sequence ID" value="KTC86906.1"/>
    <property type="molecule type" value="Genomic_DNA"/>
</dbReference>
<dbReference type="InterPro" id="IPR036038">
    <property type="entry name" value="Aminotransferase-like"/>
</dbReference>
<evidence type="ECO:0000256" key="20">
    <source>
        <dbReference type="ARBA" id="ARBA00048212"/>
    </source>
</evidence>
<proteinExistence type="inferred from homology"/>
<evidence type="ECO:0000256" key="14">
    <source>
        <dbReference type="ARBA" id="ARBA00022898"/>
    </source>
</evidence>
<evidence type="ECO:0000256" key="4">
    <source>
        <dbReference type="ARBA" id="ARBA00004689"/>
    </source>
</evidence>
<evidence type="ECO:0000256" key="2">
    <source>
        <dbReference type="ARBA" id="ARBA00001933"/>
    </source>
</evidence>
<keyword evidence="12 27" id="KW-0028">Amino-acid biosynthesis</keyword>
<dbReference type="Gene3D" id="3.20.10.10">
    <property type="entry name" value="D-amino Acid Aminotransferase, subunit A, domain 2"/>
    <property type="match status" value="1"/>
</dbReference>
<comment type="pathway">
    <text evidence="18">Cofactor biosynthesis; tetrahydrofolate biosynthesis; 4-aminobenzoate from chorismate: step 2/2.</text>
</comment>
<comment type="cofactor">
    <cofactor evidence="2 26">
        <name>pyridoxal 5'-phosphate</name>
        <dbReference type="ChEBI" id="CHEBI:597326"/>
    </cofactor>
</comment>
<keyword evidence="11 27" id="KW-0032">Aminotransferase</keyword>
<evidence type="ECO:0000256" key="11">
    <source>
        <dbReference type="ARBA" id="ARBA00022576"/>
    </source>
</evidence>
<evidence type="ECO:0000256" key="24">
    <source>
        <dbReference type="ARBA" id="ARBA00054027"/>
    </source>
</evidence>
<comment type="pathway">
    <text evidence="4">Amino-acid biosynthesis; L-leucine biosynthesis; L-leucine from 3-methyl-2-oxobutanoate: step 1/4.</text>
</comment>
<dbReference type="Proteomes" id="UP000054742">
    <property type="component" value="Unassembled WGS sequence"/>
</dbReference>
<dbReference type="PANTHER" id="PTHR10277:SF9">
    <property type="entry name" value="2-ISOPROPYLMALATE SYNTHASE 1, CHLOROPLASTIC-RELATED"/>
    <property type="match status" value="1"/>
</dbReference>
<comment type="catalytic activity">
    <reaction evidence="20 27">
        <text>L-valine + 2-oxoglutarate = 3-methyl-2-oxobutanoate + L-glutamate</text>
        <dbReference type="Rhea" id="RHEA:24813"/>
        <dbReference type="ChEBI" id="CHEBI:11851"/>
        <dbReference type="ChEBI" id="CHEBI:16810"/>
        <dbReference type="ChEBI" id="CHEBI:29985"/>
        <dbReference type="ChEBI" id="CHEBI:57762"/>
        <dbReference type="EC" id="2.6.1.42"/>
    </reaction>
</comment>
<dbReference type="SUPFAM" id="SSF51569">
    <property type="entry name" value="Aldolase"/>
    <property type="match status" value="1"/>
</dbReference>
<dbReference type="InterPro" id="IPR054691">
    <property type="entry name" value="LeuA/HCS_post-cat"/>
</dbReference>
<reference evidence="29 30" key="1">
    <citation type="submission" date="2015-11" db="EMBL/GenBank/DDBJ databases">
        <title>Genomic analysis of 38 Legionella species identifies large and diverse effector repertoires.</title>
        <authorList>
            <person name="Burstein D."/>
            <person name="Amaro F."/>
            <person name="Zusman T."/>
            <person name="Lifshitz Z."/>
            <person name="Cohen O."/>
            <person name="Gilbert J.A."/>
            <person name="Pupko T."/>
            <person name="Shuman H.A."/>
            <person name="Segal G."/>
        </authorList>
    </citation>
    <scope>NUCLEOTIDE SEQUENCE [LARGE SCALE GENOMIC DNA]</scope>
    <source>
        <strain evidence="29 30">ATCC 43878</strain>
    </source>
</reference>
<dbReference type="OrthoDB" id="9803573at2"/>
<keyword evidence="15" id="KW-0289">Folate biosynthesis</keyword>
<dbReference type="GO" id="GO:0009099">
    <property type="term" value="P:L-valine biosynthetic process"/>
    <property type="evidence" value="ECO:0007669"/>
    <property type="project" value="UniProtKB-UniPathway"/>
</dbReference>
<dbReference type="InterPro" id="IPR050073">
    <property type="entry name" value="2-IPM_HCS-like"/>
</dbReference>
<evidence type="ECO:0000256" key="12">
    <source>
        <dbReference type="ARBA" id="ARBA00022605"/>
    </source>
</evidence>
<keyword evidence="16" id="KW-0464">Manganese</keyword>
<evidence type="ECO:0000256" key="26">
    <source>
        <dbReference type="RuleBase" id="RU004516"/>
    </source>
</evidence>
<comment type="pathway">
    <text evidence="7 27">Amino-acid biosynthesis; L-leucine biosynthesis; L-leucine from 3-methyl-2-oxobutanoate: step 4/4.</text>
</comment>
<dbReference type="FunFam" id="3.20.20.70:FF:000010">
    <property type="entry name" value="2-isopropylmalate synthase"/>
    <property type="match status" value="1"/>
</dbReference>
<evidence type="ECO:0000256" key="6">
    <source>
        <dbReference type="ARBA" id="ARBA00004931"/>
    </source>
</evidence>
<comment type="similarity">
    <text evidence="8 27">Belongs to the class-IV pyridoxal-phosphate-dependent aminotransferase family.</text>
</comment>
<dbReference type="Gene3D" id="3.20.20.70">
    <property type="entry name" value="Aldolase class I"/>
    <property type="match status" value="1"/>
</dbReference>
<comment type="catalytic activity">
    <reaction evidence="1">
        <text>3-methyl-2-oxobutanoate + acetyl-CoA + H2O = (2S)-2-isopropylmalate + CoA + H(+)</text>
        <dbReference type="Rhea" id="RHEA:21524"/>
        <dbReference type="ChEBI" id="CHEBI:1178"/>
        <dbReference type="ChEBI" id="CHEBI:11851"/>
        <dbReference type="ChEBI" id="CHEBI:15377"/>
        <dbReference type="ChEBI" id="CHEBI:15378"/>
        <dbReference type="ChEBI" id="CHEBI:57287"/>
        <dbReference type="ChEBI" id="CHEBI:57288"/>
        <dbReference type="EC" id="2.3.3.13"/>
    </reaction>
</comment>
<comment type="function">
    <text evidence="3 27">Acts on leucine, isoleucine and valine.</text>
</comment>
<keyword evidence="10" id="KW-0432">Leucine biosynthesis</keyword>
<dbReference type="Gene3D" id="1.10.238.260">
    <property type="match status" value="1"/>
</dbReference>
<evidence type="ECO:0000256" key="13">
    <source>
        <dbReference type="ARBA" id="ARBA00022679"/>
    </source>
</evidence>
<dbReference type="FunFam" id="1.10.238.260:FF:000001">
    <property type="entry name" value="2-isopropylmalate synthase"/>
    <property type="match status" value="1"/>
</dbReference>
<keyword evidence="13 25" id="KW-0808">Transferase</keyword>
<dbReference type="GO" id="GO:0046656">
    <property type="term" value="P:folic acid biosynthetic process"/>
    <property type="evidence" value="ECO:0007669"/>
    <property type="project" value="UniProtKB-KW"/>
</dbReference>
<dbReference type="NCBIfam" id="NF002086">
    <property type="entry name" value="PRK00915.1-3"/>
    <property type="match status" value="1"/>
</dbReference>
<evidence type="ECO:0000256" key="5">
    <source>
        <dbReference type="ARBA" id="ARBA00004824"/>
    </source>
</evidence>
<dbReference type="UniPathway" id="UPA00047">
    <property type="reaction ID" value="UER00058"/>
</dbReference>
<dbReference type="UniPathway" id="UPA00048">
    <property type="reaction ID" value="UER00073"/>
</dbReference>
<dbReference type="CDD" id="cd07940">
    <property type="entry name" value="DRE_TIM_IPMS"/>
    <property type="match status" value="1"/>
</dbReference>
<evidence type="ECO:0000256" key="21">
    <source>
        <dbReference type="ARBA" id="ARBA00048798"/>
    </source>
</evidence>
<dbReference type="Pfam" id="PF22617">
    <property type="entry name" value="HCS_D2"/>
    <property type="match status" value="1"/>
</dbReference>
<protein>
    <recommendedName>
        <fullName evidence="27">Branched-chain-amino-acid aminotransferase</fullName>
        <shortName evidence="27">BCAT</shortName>
        <ecNumber evidence="27">2.6.1.42</ecNumber>
    </recommendedName>
</protein>
<dbReference type="InterPro" id="IPR000891">
    <property type="entry name" value="PYR_CT"/>
</dbReference>
<dbReference type="InterPro" id="IPR043132">
    <property type="entry name" value="BCAT-like_C"/>
</dbReference>
<dbReference type="EC" id="2.6.1.42" evidence="27"/>
<dbReference type="Gene3D" id="3.30.470.10">
    <property type="match status" value="1"/>
</dbReference>
<evidence type="ECO:0000256" key="15">
    <source>
        <dbReference type="ARBA" id="ARBA00022909"/>
    </source>
</evidence>
<evidence type="ECO:0000256" key="23">
    <source>
        <dbReference type="ARBA" id="ARBA00049529"/>
    </source>
</evidence>
<accession>A0A0W0SU49</accession>
<dbReference type="UniPathway" id="UPA00049">
    <property type="reaction ID" value="UER00062"/>
</dbReference>
<comment type="similarity">
    <text evidence="9">Belongs to the alpha-IPM synthase/homocitrate synthase family. LeuA type 1 subfamily.</text>
</comment>
<dbReference type="PROSITE" id="PS00816">
    <property type="entry name" value="AIPM_HOMOCIT_SYNTH_2"/>
    <property type="match status" value="1"/>
</dbReference>
<dbReference type="PROSITE" id="PS50991">
    <property type="entry name" value="PYR_CT"/>
    <property type="match status" value="1"/>
</dbReference>
<comment type="caution">
    <text evidence="29">The sequence shown here is derived from an EMBL/GenBank/DDBJ whole genome shotgun (WGS) entry which is preliminary data.</text>
</comment>
<dbReference type="STRING" id="29422.Lbru_0135"/>
<dbReference type="PROSITE" id="PS00770">
    <property type="entry name" value="AA_TRANSFER_CLASS_4"/>
    <property type="match status" value="1"/>
</dbReference>
<dbReference type="GO" id="GO:0052656">
    <property type="term" value="F:L-isoleucine-2-oxoglutarate transaminase activity"/>
    <property type="evidence" value="ECO:0007669"/>
    <property type="project" value="RHEA"/>
</dbReference>
<dbReference type="PATRIC" id="fig|29422.6.peg.138"/>
<evidence type="ECO:0000256" key="1">
    <source>
        <dbReference type="ARBA" id="ARBA00000064"/>
    </source>
</evidence>
<dbReference type="GO" id="GO:0052654">
    <property type="term" value="F:L-leucine-2-oxoglutarate transaminase activity"/>
    <property type="evidence" value="ECO:0007669"/>
    <property type="project" value="RHEA"/>
</dbReference>
<evidence type="ECO:0000256" key="7">
    <source>
        <dbReference type="ARBA" id="ARBA00005072"/>
    </source>
</evidence>
<dbReference type="InterPro" id="IPR005785">
    <property type="entry name" value="B_amino_transI"/>
</dbReference>
<dbReference type="GO" id="GO:0008696">
    <property type="term" value="F:4-amino-4-deoxychorismate lyase activity"/>
    <property type="evidence" value="ECO:0007669"/>
    <property type="project" value="UniProtKB-EC"/>
</dbReference>
<dbReference type="PANTHER" id="PTHR10277">
    <property type="entry name" value="HOMOCITRATE SYNTHASE-RELATED"/>
    <property type="match status" value="1"/>
</dbReference>
<evidence type="ECO:0000256" key="27">
    <source>
        <dbReference type="RuleBase" id="RU364094"/>
    </source>
</evidence>
<evidence type="ECO:0000259" key="28">
    <source>
        <dbReference type="PROSITE" id="PS50991"/>
    </source>
</evidence>
<evidence type="ECO:0000313" key="29">
    <source>
        <dbReference type="EMBL" id="KTC86906.1"/>
    </source>
</evidence>
<dbReference type="PROSITE" id="PS00815">
    <property type="entry name" value="AIPM_HOMOCIT_SYNTH_1"/>
    <property type="match status" value="1"/>
</dbReference>
<organism evidence="29 30">
    <name type="scientific">Legionella brunensis</name>
    <dbReference type="NCBI Taxonomy" id="29422"/>
    <lineage>
        <taxon>Bacteria</taxon>
        <taxon>Pseudomonadati</taxon>
        <taxon>Pseudomonadota</taxon>
        <taxon>Gammaproteobacteria</taxon>
        <taxon>Legionellales</taxon>
        <taxon>Legionellaceae</taxon>
        <taxon>Legionella</taxon>
    </lineage>
</organism>
<dbReference type="NCBIfam" id="NF005146">
    <property type="entry name" value="PRK06606.1"/>
    <property type="match status" value="1"/>
</dbReference>
<evidence type="ECO:0000256" key="19">
    <source>
        <dbReference type="ARBA" id="ARBA00037629"/>
    </source>
</evidence>
<keyword evidence="17 27" id="KW-0100">Branched-chain amino acid biosynthesis</keyword>
<dbReference type="InterPro" id="IPR001544">
    <property type="entry name" value="Aminotrans_IV"/>
</dbReference>
<comment type="pathway">
    <text evidence="6 27">Amino-acid biosynthesis; L-valine biosynthesis; L-valine from pyruvate: step 4/4.</text>
</comment>
<name>A0A0W0SU49_9GAMM</name>
<dbReference type="InterPro" id="IPR013785">
    <property type="entry name" value="Aldolase_TIM"/>
</dbReference>